<comment type="caution">
    <text evidence="2">The sequence shown here is derived from an EMBL/GenBank/DDBJ whole genome shotgun (WGS) entry which is preliminary data.</text>
</comment>
<evidence type="ECO:0000313" key="3">
    <source>
        <dbReference type="Proteomes" id="UP000198287"/>
    </source>
</evidence>
<reference evidence="2 3" key="1">
    <citation type="submission" date="2015-12" db="EMBL/GenBank/DDBJ databases">
        <title>The genome of Folsomia candida.</title>
        <authorList>
            <person name="Faddeeva A."/>
            <person name="Derks M.F."/>
            <person name="Anvar Y."/>
            <person name="Smit S."/>
            <person name="Van Straalen N."/>
            <person name="Roelofs D."/>
        </authorList>
    </citation>
    <scope>NUCLEOTIDE SEQUENCE [LARGE SCALE GENOMIC DNA]</scope>
    <source>
        <strain evidence="2 3">VU population</strain>
        <tissue evidence="2">Whole body</tissue>
    </source>
</reference>
<evidence type="ECO:0000259" key="1">
    <source>
        <dbReference type="PROSITE" id="PS50304"/>
    </source>
</evidence>
<dbReference type="PROSITE" id="PS50304">
    <property type="entry name" value="TUDOR"/>
    <property type="match status" value="1"/>
</dbReference>
<organism evidence="2 3">
    <name type="scientific">Folsomia candida</name>
    <name type="common">Springtail</name>
    <dbReference type="NCBI Taxonomy" id="158441"/>
    <lineage>
        <taxon>Eukaryota</taxon>
        <taxon>Metazoa</taxon>
        <taxon>Ecdysozoa</taxon>
        <taxon>Arthropoda</taxon>
        <taxon>Hexapoda</taxon>
        <taxon>Collembola</taxon>
        <taxon>Entomobryomorpha</taxon>
        <taxon>Isotomoidea</taxon>
        <taxon>Isotomidae</taxon>
        <taxon>Proisotominae</taxon>
        <taxon>Folsomia</taxon>
    </lineage>
</organism>
<dbReference type="SUPFAM" id="SSF63748">
    <property type="entry name" value="Tudor/PWWP/MBT"/>
    <property type="match status" value="1"/>
</dbReference>
<feature type="domain" description="Tudor" evidence="1">
    <location>
        <begin position="64"/>
        <end position="125"/>
    </location>
</feature>
<evidence type="ECO:0000313" key="2">
    <source>
        <dbReference type="EMBL" id="OXA61206.1"/>
    </source>
</evidence>
<dbReference type="Proteomes" id="UP000198287">
    <property type="component" value="Unassembled WGS sequence"/>
</dbReference>
<gene>
    <name evidence="2" type="ORF">Fcan01_05417</name>
</gene>
<dbReference type="SMART" id="SM00333">
    <property type="entry name" value="TUDOR"/>
    <property type="match status" value="1"/>
</dbReference>
<proteinExistence type="predicted"/>
<dbReference type="OrthoDB" id="5800423at2759"/>
<dbReference type="EMBL" id="LNIX01000002">
    <property type="protein sequence ID" value="OXA61206.1"/>
    <property type="molecule type" value="Genomic_DNA"/>
</dbReference>
<accession>A0A226EX54</accession>
<dbReference type="PANTHER" id="PTHR22948">
    <property type="entry name" value="TUDOR DOMAIN CONTAINING PROTEIN"/>
    <property type="match status" value="1"/>
</dbReference>
<keyword evidence="3" id="KW-1185">Reference proteome</keyword>
<dbReference type="InterPro" id="IPR002999">
    <property type="entry name" value="Tudor"/>
</dbReference>
<dbReference type="InterPro" id="IPR050621">
    <property type="entry name" value="Tudor_domain_containing"/>
</dbReference>
<dbReference type="PANTHER" id="PTHR22948:SF29">
    <property type="entry name" value="FI02030P-RELATED"/>
    <property type="match status" value="1"/>
</dbReference>
<protein>
    <submittedName>
        <fullName evidence="2">Tudor domain-containing protein 6</fullName>
    </submittedName>
</protein>
<dbReference type="AlphaFoldDB" id="A0A226EX54"/>
<sequence>MSKFTYYDDLVQPGAKLVCVLGEVISPGNFYVVLQSEWNNLEHLMEEMQSVYDHMEQRPGDLDRMEKGQPLAVLRPLDRAWHRAVFLNHDSSGRDLFVVKLVDYGDIISVALKDIRPLRSDHVAALIGTGIRCTLCLGPSYNPLVTLNSDGTTRTDYFNEDEGWTLEDRSMLLDFIYNKDVLVDFQQRTVLSSGEVAWEVFIHHATPHIERELMIKTRGTYCKGEDEPEYQYPEDPFNISSHLDSFKNGELHHEGWL</sequence>
<dbReference type="Pfam" id="PF00567">
    <property type="entry name" value="TUDOR"/>
    <property type="match status" value="1"/>
</dbReference>
<name>A0A226EX54_FOLCA</name>
<dbReference type="Gene3D" id="2.30.30.140">
    <property type="match status" value="1"/>
</dbReference>